<keyword evidence="3 9" id="KW-0028">Amino-acid biosynthesis</keyword>
<dbReference type="CDD" id="cd04238">
    <property type="entry name" value="AAK_NAGK-like"/>
    <property type="match status" value="1"/>
</dbReference>
<evidence type="ECO:0000256" key="7">
    <source>
        <dbReference type="ARBA" id="ARBA00022840"/>
    </source>
</evidence>
<evidence type="ECO:0000313" key="11">
    <source>
        <dbReference type="EMBL" id="KGM36907.1"/>
    </source>
</evidence>
<sequence length="245" mass="26491">MKDVIVIKIGGVAAQKLSTSFIEQVKNWVDNGKKIILVHGGGVVINQLLLERHLPSRKIKGLRVTNQSDIPIIKKALLDIVGQGLTQQFNQADIDSIQLVSHLGQTVSADYIDKSIYGYVGQVTDIHSSYLEQLLDDHIIPVLASLGENADGQLLNINADYLAAAVAKKFQAEKLILMTDTQGVLEDKKVLPQILTSQVPQKIQKGIIKDGMIPKIESAVQTVLSGVSQVWIGNSLSAGTLIAEG</sequence>
<comment type="pathway">
    <text evidence="1 9">Amino-acid biosynthesis; L-arginine biosynthesis; N(2)-acetyl-L-ornithine from L-glutamate: step 2/4.</text>
</comment>
<organism evidence="11 12">
    <name type="scientific">Streptococcus sinensis</name>
    <dbReference type="NCBI Taxonomy" id="176090"/>
    <lineage>
        <taxon>Bacteria</taxon>
        <taxon>Bacillati</taxon>
        <taxon>Bacillota</taxon>
        <taxon>Bacilli</taxon>
        <taxon>Lactobacillales</taxon>
        <taxon>Streptococcaceae</taxon>
        <taxon>Streptococcus</taxon>
    </lineage>
</organism>
<dbReference type="EC" id="2.7.2.8" evidence="9"/>
<feature type="binding site" evidence="9">
    <location>
        <begin position="41"/>
        <end position="42"/>
    </location>
    <ligand>
        <name>substrate</name>
    </ligand>
</feature>
<dbReference type="PIRSF" id="PIRSF000728">
    <property type="entry name" value="NAGK"/>
    <property type="match status" value="1"/>
</dbReference>
<feature type="site" description="Transition state stabilizer" evidence="9">
    <location>
        <position position="8"/>
    </location>
</feature>
<dbReference type="Gene3D" id="3.40.1160.10">
    <property type="entry name" value="Acetylglutamate kinase-like"/>
    <property type="match status" value="1"/>
</dbReference>
<gene>
    <name evidence="9" type="primary">argB</name>
    <name evidence="11" type="ORF">SSIN_1305</name>
</gene>
<evidence type="ECO:0000256" key="5">
    <source>
        <dbReference type="ARBA" id="ARBA00022741"/>
    </source>
</evidence>
<dbReference type="InterPro" id="IPR001048">
    <property type="entry name" value="Asp/Glu/Uridylate_kinase"/>
</dbReference>
<dbReference type="InterPro" id="IPR001057">
    <property type="entry name" value="Glu/AcGlu_kinase"/>
</dbReference>
<dbReference type="Proteomes" id="UP000030019">
    <property type="component" value="Unassembled WGS sequence"/>
</dbReference>
<dbReference type="GO" id="GO:0003991">
    <property type="term" value="F:acetylglutamate kinase activity"/>
    <property type="evidence" value="ECO:0007669"/>
    <property type="project" value="UniProtKB-UniRule"/>
</dbReference>
<dbReference type="Pfam" id="PF00696">
    <property type="entry name" value="AA_kinase"/>
    <property type="match status" value="1"/>
</dbReference>
<keyword evidence="4 9" id="KW-0808">Transferase</keyword>
<keyword evidence="2 9" id="KW-0055">Arginine biosynthesis</keyword>
<dbReference type="PANTHER" id="PTHR23342:SF0">
    <property type="entry name" value="N-ACETYLGLUTAMATE SYNTHASE, MITOCHONDRIAL"/>
    <property type="match status" value="1"/>
</dbReference>
<feature type="binding site" evidence="9">
    <location>
        <position position="156"/>
    </location>
    <ligand>
        <name>substrate</name>
    </ligand>
</feature>
<dbReference type="GO" id="GO:0042450">
    <property type="term" value="P:L-arginine biosynthetic process via ornithine"/>
    <property type="evidence" value="ECO:0007669"/>
    <property type="project" value="UniProtKB-UniRule"/>
</dbReference>
<name>A0A0A0DIX7_9STRE</name>
<keyword evidence="12" id="KW-1185">Reference proteome</keyword>
<comment type="subcellular location">
    <subcellularLocation>
        <location evidence="9">Cytoplasm</location>
    </subcellularLocation>
</comment>
<evidence type="ECO:0000256" key="4">
    <source>
        <dbReference type="ARBA" id="ARBA00022679"/>
    </source>
</evidence>
<dbReference type="PRINTS" id="PR00474">
    <property type="entry name" value="GLU5KINASE"/>
</dbReference>
<dbReference type="GO" id="GO:0005524">
    <property type="term" value="F:ATP binding"/>
    <property type="evidence" value="ECO:0007669"/>
    <property type="project" value="UniProtKB-UniRule"/>
</dbReference>
<dbReference type="InterPro" id="IPR037528">
    <property type="entry name" value="ArgB"/>
</dbReference>
<evidence type="ECO:0000256" key="2">
    <source>
        <dbReference type="ARBA" id="ARBA00022571"/>
    </source>
</evidence>
<dbReference type="PATRIC" id="fig|176090.4.peg.1266"/>
<feature type="domain" description="Aspartate/glutamate/uridylate kinase" evidence="10">
    <location>
        <begin position="4"/>
        <end position="234"/>
    </location>
</feature>
<dbReference type="eggNOG" id="COG0548">
    <property type="taxonomic scope" value="Bacteria"/>
</dbReference>
<dbReference type="NCBIfam" id="TIGR00761">
    <property type="entry name" value="argB"/>
    <property type="match status" value="1"/>
</dbReference>
<evidence type="ECO:0000259" key="10">
    <source>
        <dbReference type="Pfam" id="PF00696"/>
    </source>
</evidence>
<evidence type="ECO:0000256" key="6">
    <source>
        <dbReference type="ARBA" id="ARBA00022777"/>
    </source>
</evidence>
<evidence type="ECO:0000256" key="3">
    <source>
        <dbReference type="ARBA" id="ARBA00022605"/>
    </source>
</evidence>
<evidence type="ECO:0000256" key="8">
    <source>
        <dbReference type="ARBA" id="ARBA00048141"/>
    </source>
</evidence>
<evidence type="ECO:0000313" key="12">
    <source>
        <dbReference type="Proteomes" id="UP000030019"/>
    </source>
</evidence>
<protein>
    <recommendedName>
        <fullName evidence="9">Acetylglutamate kinase</fullName>
        <ecNumber evidence="9">2.7.2.8</ecNumber>
    </recommendedName>
    <alternativeName>
        <fullName evidence="9">N-acetyl-L-glutamate 5-phosphotransferase</fullName>
    </alternativeName>
    <alternativeName>
        <fullName evidence="9">NAG kinase</fullName>
        <shortName evidence="9">NAGK</shortName>
    </alternativeName>
</protein>
<comment type="function">
    <text evidence="9">Catalyzes the ATP-dependent phosphorylation of N-acetyl-L-glutamate.</text>
</comment>
<accession>A0A0A0DIX7</accession>
<dbReference type="InterPro" id="IPR004662">
    <property type="entry name" value="AcgluKinase_fam"/>
</dbReference>
<reference evidence="11 12" key="1">
    <citation type="submission" date="2014-06" db="EMBL/GenBank/DDBJ databases">
        <authorList>
            <person name="Teng J.L."/>
            <person name="Huang Y."/>
            <person name="Tse H."/>
            <person name="Lau S.K."/>
            <person name="Woo P.C."/>
        </authorList>
    </citation>
    <scope>NUCLEOTIDE SEQUENCE [LARGE SCALE GENOMIC DNA]</scope>
    <source>
        <strain evidence="11 12">HKU4</strain>
    </source>
</reference>
<dbReference type="AlphaFoldDB" id="A0A0A0DIX7"/>
<dbReference type="HAMAP" id="MF_00082">
    <property type="entry name" value="ArgB"/>
    <property type="match status" value="1"/>
</dbReference>
<dbReference type="STRING" id="176090.SSIN_1305"/>
<dbReference type="PANTHER" id="PTHR23342">
    <property type="entry name" value="N-ACETYLGLUTAMATE SYNTHASE"/>
    <property type="match status" value="1"/>
</dbReference>
<dbReference type="EMBL" id="JPEN01000073">
    <property type="protein sequence ID" value="KGM36907.1"/>
    <property type="molecule type" value="Genomic_DNA"/>
</dbReference>
<proteinExistence type="inferred from homology"/>
<comment type="similarity">
    <text evidence="9">Belongs to the acetylglutamate kinase family. ArgB subfamily.</text>
</comment>
<evidence type="ECO:0000256" key="1">
    <source>
        <dbReference type="ARBA" id="ARBA00004828"/>
    </source>
</evidence>
<dbReference type="InterPro" id="IPR036393">
    <property type="entry name" value="AceGlu_kinase-like_sf"/>
</dbReference>
<keyword evidence="5 9" id="KW-0547">Nucleotide-binding</keyword>
<dbReference type="UniPathway" id="UPA00068">
    <property type="reaction ID" value="UER00107"/>
</dbReference>
<dbReference type="SUPFAM" id="SSF53633">
    <property type="entry name" value="Carbamate kinase-like"/>
    <property type="match status" value="1"/>
</dbReference>
<keyword evidence="7 9" id="KW-0067">ATP-binding</keyword>
<feature type="binding site" evidence="9">
    <location>
        <position position="63"/>
    </location>
    <ligand>
        <name>substrate</name>
    </ligand>
</feature>
<keyword evidence="9" id="KW-0963">Cytoplasm</keyword>
<feature type="site" description="Transition state stabilizer" evidence="9">
    <location>
        <position position="215"/>
    </location>
</feature>
<dbReference type="GO" id="GO:0005737">
    <property type="term" value="C:cytoplasm"/>
    <property type="evidence" value="ECO:0007669"/>
    <property type="project" value="UniProtKB-SubCell"/>
</dbReference>
<keyword evidence="6 9" id="KW-0418">Kinase</keyword>
<comment type="catalytic activity">
    <reaction evidence="8 9">
        <text>N-acetyl-L-glutamate + ATP = N-acetyl-L-glutamyl 5-phosphate + ADP</text>
        <dbReference type="Rhea" id="RHEA:14629"/>
        <dbReference type="ChEBI" id="CHEBI:30616"/>
        <dbReference type="ChEBI" id="CHEBI:44337"/>
        <dbReference type="ChEBI" id="CHEBI:57936"/>
        <dbReference type="ChEBI" id="CHEBI:456216"/>
        <dbReference type="EC" id="2.7.2.8"/>
    </reaction>
</comment>
<dbReference type="RefSeq" id="WP_037617034.1">
    <property type="nucleotide sequence ID" value="NZ_JPEN01000073.1"/>
</dbReference>
<comment type="caution">
    <text evidence="11">The sequence shown here is derived from an EMBL/GenBank/DDBJ whole genome shotgun (WGS) entry which is preliminary data.</text>
</comment>
<evidence type="ECO:0000256" key="9">
    <source>
        <dbReference type="HAMAP-Rule" id="MF_00082"/>
    </source>
</evidence>